<protein>
    <submittedName>
        <fullName evidence="1">Uncharacterized protein</fullName>
    </submittedName>
</protein>
<evidence type="ECO:0000313" key="1">
    <source>
        <dbReference type="EMBL" id="TWT40074.1"/>
    </source>
</evidence>
<gene>
    <name evidence="1" type="ORF">KOR42_50090</name>
</gene>
<sequence length="52" mass="5622">MHDDPIVLTCHAPPTIRDLNGDLPEPGGQIIGSRRPGVEATLRVNDCEATWS</sequence>
<name>A0A5C5VN82_9PLAN</name>
<organism evidence="1 2">
    <name type="scientific">Thalassoglobus neptunius</name>
    <dbReference type="NCBI Taxonomy" id="1938619"/>
    <lineage>
        <taxon>Bacteria</taxon>
        <taxon>Pseudomonadati</taxon>
        <taxon>Planctomycetota</taxon>
        <taxon>Planctomycetia</taxon>
        <taxon>Planctomycetales</taxon>
        <taxon>Planctomycetaceae</taxon>
        <taxon>Thalassoglobus</taxon>
    </lineage>
</organism>
<dbReference type="Proteomes" id="UP000317243">
    <property type="component" value="Unassembled WGS sequence"/>
</dbReference>
<accession>A0A5C5VN82</accession>
<reference evidence="1 2" key="1">
    <citation type="submission" date="2019-02" db="EMBL/GenBank/DDBJ databases">
        <title>Deep-cultivation of Planctomycetes and their phenomic and genomic characterization uncovers novel biology.</title>
        <authorList>
            <person name="Wiegand S."/>
            <person name="Jogler M."/>
            <person name="Boedeker C."/>
            <person name="Pinto D."/>
            <person name="Vollmers J."/>
            <person name="Rivas-Marin E."/>
            <person name="Kohn T."/>
            <person name="Peeters S.H."/>
            <person name="Heuer A."/>
            <person name="Rast P."/>
            <person name="Oberbeckmann S."/>
            <person name="Bunk B."/>
            <person name="Jeske O."/>
            <person name="Meyerdierks A."/>
            <person name="Storesund J.E."/>
            <person name="Kallscheuer N."/>
            <person name="Luecker S."/>
            <person name="Lage O.M."/>
            <person name="Pohl T."/>
            <person name="Merkel B.J."/>
            <person name="Hornburger P."/>
            <person name="Mueller R.-W."/>
            <person name="Bruemmer F."/>
            <person name="Labrenz M."/>
            <person name="Spormann A.M."/>
            <person name="Op Den Camp H."/>
            <person name="Overmann J."/>
            <person name="Amann R."/>
            <person name="Jetten M.S.M."/>
            <person name="Mascher T."/>
            <person name="Medema M.H."/>
            <person name="Devos D.P."/>
            <person name="Kaster A.-K."/>
            <person name="Ovreas L."/>
            <person name="Rohde M."/>
            <person name="Galperin M.Y."/>
            <person name="Jogler C."/>
        </authorList>
    </citation>
    <scope>NUCLEOTIDE SEQUENCE [LARGE SCALE GENOMIC DNA]</scope>
    <source>
        <strain evidence="1 2">KOR42</strain>
    </source>
</reference>
<dbReference type="AlphaFoldDB" id="A0A5C5VN82"/>
<proteinExistence type="predicted"/>
<evidence type="ECO:0000313" key="2">
    <source>
        <dbReference type="Proteomes" id="UP000317243"/>
    </source>
</evidence>
<keyword evidence="2" id="KW-1185">Reference proteome</keyword>
<dbReference type="EMBL" id="SIHI01000056">
    <property type="protein sequence ID" value="TWT40074.1"/>
    <property type="molecule type" value="Genomic_DNA"/>
</dbReference>
<comment type="caution">
    <text evidence="1">The sequence shown here is derived from an EMBL/GenBank/DDBJ whole genome shotgun (WGS) entry which is preliminary data.</text>
</comment>